<dbReference type="RefSeq" id="WP_092629980.1">
    <property type="nucleotide sequence ID" value="NZ_FNQT01000001.1"/>
</dbReference>
<evidence type="ECO:0000313" key="4">
    <source>
        <dbReference type="EMBL" id="SDZ76844.1"/>
    </source>
</evidence>
<keyword evidence="5" id="KW-1185">Reference proteome</keyword>
<dbReference type="GO" id="GO:0008175">
    <property type="term" value="F:tRNA methyltransferase activity"/>
    <property type="evidence" value="ECO:0007669"/>
    <property type="project" value="UniProtKB-ARBA"/>
</dbReference>
<dbReference type="GO" id="GO:0032259">
    <property type="term" value="P:methylation"/>
    <property type="evidence" value="ECO:0007669"/>
    <property type="project" value="UniProtKB-KW"/>
</dbReference>
<keyword evidence="2 4" id="KW-0808">Transferase</keyword>
<sequence length="209" mass="22739">MTRPDPQATYDRIADHFAATREYPWPEIEEFVDDAPTADVALDVGCGNGRHAEVLAQNADRVVALDVSRGLLQTARRRQAASGFDAHLVQGNAAALPLRDGAVSIAVYVATLHHLRPRATRVDSLDELARVLAPGGRALIGVWSTAHDRFDADEGFDTTIDWTLPGGEAVPRYYHVYDPDEFDRDLAASALSVHERFESSGNCYAVVGA</sequence>
<dbReference type="GO" id="GO:0006400">
    <property type="term" value="P:tRNA modification"/>
    <property type="evidence" value="ECO:0007669"/>
    <property type="project" value="UniProtKB-ARBA"/>
</dbReference>
<evidence type="ECO:0000259" key="3">
    <source>
        <dbReference type="Pfam" id="PF08241"/>
    </source>
</evidence>
<feature type="domain" description="Methyltransferase type 11" evidence="3">
    <location>
        <begin position="42"/>
        <end position="140"/>
    </location>
</feature>
<organism evidence="4 5">
    <name type="scientific">Haloplanus vescus</name>
    <dbReference type="NCBI Taxonomy" id="555874"/>
    <lineage>
        <taxon>Archaea</taxon>
        <taxon>Methanobacteriati</taxon>
        <taxon>Methanobacteriota</taxon>
        <taxon>Stenosarchaea group</taxon>
        <taxon>Halobacteria</taxon>
        <taxon>Halobacteriales</taxon>
        <taxon>Haloferacaceae</taxon>
        <taxon>Haloplanus</taxon>
    </lineage>
</organism>
<dbReference type="CDD" id="cd02440">
    <property type="entry name" value="AdoMet_MTases"/>
    <property type="match status" value="1"/>
</dbReference>
<keyword evidence="1 4" id="KW-0489">Methyltransferase</keyword>
<dbReference type="Proteomes" id="UP000236755">
    <property type="component" value="Unassembled WGS sequence"/>
</dbReference>
<dbReference type="STRING" id="555874.SAMN04488065_0163"/>
<dbReference type="InterPro" id="IPR051422">
    <property type="entry name" value="AlkB_tRNA_MeTrf/Diox"/>
</dbReference>
<dbReference type="SUPFAM" id="SSF53335">
    <property type="entry name" value="S-adenosyl-L-methionine-dependent methyltransferases"/>
    <property type="match status" value="1"/>
</dbReference>
<protein>
    <submittedName>
        <fullName evidence="4">Methyltransferase domain-containing protein</fullName>
    </submittedName>
</protein>
<dbReference type="EMBL" id="FNQT01000001">
    <property type="protein sequence ID" value="SDZ76844.1"/>
    <property type="molecule type" value="Genomic_DNA"/>
</dbReference>
<dbReference type="PANTHER" id="PTHR13069">
    <property type="entry name" value="ALKYLATED DNA REPAIR PROTEIN ALKB HOMOLOG 8"/>
    <property type="match status" value="1"/>
</dbReference>
<dbReference type="PANTHER" id="PTHR13069:SF21">
    <property type="entry name" value="ALKYLATED DNA REPAIR PROTEIN ALKB HOMOLOG 8"/>
    <property type="match status" value="1"/>
</dbReference>
<evidence type="ECO:0000313" key="5">
    <source>
        <dbReference type="Proteomes" id="UP000236755"/>
    </source>
</evidence>
<dbReference type="AlphaFoldDB" id="A0A1H3VRH5"/>
<name>A0A1H3VRH5_9EURY</name>
<dbReference type="OrthoDB" id="18536at2157"/>
<evidence type="ECO:0000256" key="2">
    <source>
        <dbReference type="ARBA" id="ARBA00022679"/>
    </source>
</evidence>
<reference evidence="4 5" key="1">
    <citation type="submission" date="2016-10" db="EMBL/GenBank/DDBJ databases">
        <authorList>
            <person name="de Groot N.N."/>
        </authorList>
    </citation>
    <scope>NUCLEOTIDE SEQUENCE [LARGE SCALE GENOMIC DNA]</scope>
    <source>
        <strain evidence="4 5">CGMCC 1.8712</strain>
    </source>
</reference>
<proteinExistence type="predicted"/>
<dbReference type="GO" id="GO:0008757">
    <property type="term" value="F:S-adenosylmethionine-dependent methyltransferase activity"/>
    <property type="evidence" value="ECO:0007669"/>
    <property type="project" value="InterPro"/>
</dbReference>
<dbReference type="InterPro" id="IPR013216">
    <property type="entry name" value="Methyltransf_11"/>
</dbReference>
<accession>A0A1H3VRH5</accession>
<gene>
    <name evidence="4" type="ORF">SAMN04488065_0163</name>
</gene>
<evidence type="ECO:0000256" key="1">
    <source>
        <dbReference type="ARBA" id="ARBA00022603"/>
    </source>
</evidence>
<dbReference type="Pfam" id="PF08241">
    <property type="entry name" value="Methyltransf_11"/>
    <property type="match status" value="1"/>
</dbReference>
<dbReference type="Gene3D" id="3.40.50.150">
    <property type="entry name" value="Vaccinia Virus protein VP39"/>
    <property type="match status" value="1"/>
</dbReference>
<dbReference type="InterPro" id="IPR029063">
    <property type="entry name" value="SAM-dependent_MTases_sf"/>
</dbReference>